<evidence type="ECO:0000313" key="2">
    <source>
        <dbReference type="EMBL" id="CAL1155212.1"/>
    </source>
</evidence>
<reference evidence="2" key="2">
    <citation type="submission" date="2024-04" db="EMBL/GenBank/DDBJ databases">
        <authorList>
            <person name="Chen Y."/>
            <person name="Shah S."/>
            <person name="Dougan E. K."/>
            <person name="Thang M."/>
            <person name="Chan C."/>
        </authorList>
    </citation>
    <scope>NUCLEOTIDE SEQUENCE [LARGE SCALE GENOMIC DNA]</scope>
</reference>
<dbReference type="EMBL" id="CAMXCT020003001">
    <property type="protein sequence ID" value="CAL1155212.1"/>
    <property type="molecule type" value="Genomic_DNA"/>
</dbReference>
<dbReference type="EMBL" id="CAMXCT010003001">
    <property type="protein sequence ID" value="CAI4001837.1"/>
    <property type="molecule type" value="Genomic_DNA"/>
</dbReference>
<dbReference type="Proteomes" id="UP001152797">
    <property type="component" value="Unassembled WGS sequence"/>
</dbReference>
<reference evidence="1" key="1">
    <citation type="submission" date="2022-10" db="EMBL/GenBank/DDBJ databases">
        <authorList>
            <person name="Chen Y."/>
            <person name="Dougan E. K."/>
            <person name="Chan C."/>
            <person name="Rhodes N."/>
            <person name="Thang M."/>
        </authorList>
    </citation>
    <scope>NUCLEOTIDE SEQUENCE</scope>
</reference>
<keyword evidence="3" id="KW-1185">Reference proteome</keyword>
<protein>
    <submittedName>
        <fullName evidence="1">Uncharacterized protein</fullName>
    </submittedName>
</protein>
<comment type="caution">
    <text evidence="1">The sequence shown here is derived from an EMBL/GenBank/DDBJ whole genome shotgun (WGS) entry which is preliminary data.</text>
</comment>
<sequence>MATVMLEHHVAFATSLTAKRFVSTNTSVSSCSLSMQATSSAERWRVLFVEELKKAVEKSEREGSISVACKKQSRQVQLTRVLERMTTTALLELLATCLPSEIFRLYEAARGEGPLLHDIGSGPVMLLFPL</sequence>
<name>A0A9P1D042_9DINO</name>
<gene>
    <name evidence="1" type="ORF">C1SCF055_LOCUS27842</name>
</gene>
<accession>A0A9P1D042</accession>
<dbReference type="EMBL" id="CAMXCT030003001">
    <property type="protein sequence ID" value="CAL4789149.1"/>
    <property type="molecule type" value="Genomic_DNA"/>
</dbReference>
<dbReference type="AlphaFoldDB" id="A0A9P1D042"/>
<proteinExistence type="predicted"/>
<evidence type="ECO:0000313" key="3">
    <source>
        <dbReference type="Proteomes" id="UP001152797"/>
    </source>
</evidence>
<evidence type="ECO:0000313" key="1">
    <source>
        <dbReference type="EMBL" id="CAI4001837.1"/>
    </source>
</evidence>
<organism evidence="1">
    <name type="scientific">Cladocopium goreaui</name>
    <dbReference type="NCBI Taxonomy" id="2562237"/>
    <lineage>
        <taxon>Eukaryota</taxon>
        <taxon>Sar</taxon>
        <taxon>Alveolata</taxon>
        <taxon>Dinophyceae</taxon>
        <taxon>Suessiales</taxon>
        <taxon>Symbiodiniaceae</taxon>
        <taxon>Cladocopium</taxon>
    </lineage>
</organism>